<dbReference type="Gene3D" id="3.40.50.880">
    <property type="match status" value="1"/>
</dbReference>
<proteinExistence type="predicted"/>
<dbReference type="EMBL" id="DWWV01000143">
    <property type="protein sequence ID" value="HJC11294.1"/>
    <property type="molecule type" value="Genomic_DNA"/>
</dbReference>
<feature type="domain" description="ThuA-like" evidence="1">
    <location>
        <begin position="3"/>
        <end position="218"/>
    </location>
</feature>
<accession>A0A9D2SL69</accession>
<dbReference type="AlphaFoldDB" id="A0A9D2SL69"/>
<dbReference type="Proteomes" id="UP000823893">
    <property type="component" value="Unassembled WGS sequence"/>
</dbReference>
<protein>
    <submittedName>
        <fullName evidence="2">ThuA domain-containing protein</fullName>
    </submittedName>
</protein>
<evidence type="ECO:0000313" key="3">
    <source>
        <dbReference type="Proteomes" id="UP000823893"/>
    </source>
</evidence>
<sequence>MIRITVWNEYKHERELEEIKAVYPQGIHECIREFLEEEPEFQVRTAFFSMEEHGLTEEVLANTDVLIFWSHALQEEFSEEVAQRVRRHVLGGMGLIALHSAHYSKVMKLLLGTSMSLKWRHGDRERLWCTAPGHPIARGIEESFEIPREEMYGEYFDIPKPDDVIFTGWFSGGEVFRSGCTFTRGRGKIFYFQPGHEEYPIYYMPQIQKIIKNAVKWCSPLKQERETLDCREIKVSPEARRHGEGEKG</sequence>
<evidence type="ECO:0000313" key="2">
    <source>
        <dbReference type="EMBL" id="HJC11294.1"/>
    </source>
</evidence>
<comment type="caution">
    <text evidence="2">The sequence shown here is derived from an EMBL/GenBank/DDBJ whole genome shotgun (WGS) entry which is preliminary data.</text>
</comment>
<dbReference type="InterPro" id="IPR009381">
    <property type="entry name" value="Trehalose_catabolism_ThuA_prok"/>
</dbReference>
<dbReference type="Pfam" id="PF06283">
    <property type="entry name" value="ThuA"/>
    <property type="match status" value="1"/>
</dbReference>
<reference evidence="2" key="1">
    <citation type="journal article" date="2021" name="PeerJ">
        <title>Extensive microbial diversity within the chicken gut microbiome revealed by metagenomics and culture.</title>
        <authorList>
            <person name="Gilroy R."/>
            <person name="Ravi A."/>
            <person name="Getino M."/>
            <person name="Pursley I."/>
            <person name="Horton D.L."/>
            <person name="Alikhan N.F."/>
            <person name="Baker D."/>
            <person name="Gharbi K."/>
            <person name="Hall N."/>
            <person name="Watson M."/>
            <person name="Adriaenssens E.M."/>
            <person name="Foster-Nyarko E."/>
            <person name="Jarju S."/>
            <person name="Secka A."/>
            <person name="Antonio M."/>
            <person name="Oren A."/>
            <person name="Chaudhuri R.R."/>
            <person name="La Ragione R."/>
            <person name="Hildebrand F."/>
            <person name="Pallen M.J."/>
        </authorList>
    </citation>
    <scope>NUCLEOTIDE SEQUENCE</scope>
    <source>
        <strain evidence="2">ChiSxjej6B18-287</strain>
    </source>
</reference>
<dbReference type="InterPro" id="IPR029010">
    <property type="entry name" value="ThuA-like"/>
</dbReference>
<dbReference type="SUPFAM" id="SSF52317">
    <property type="entry name" value="Class I glutamine amidotransferase-like"/>
    <property type="match status" value="1"/>
</dbReference>
<gene>
    <name evidence="2" type="ORF">H9935_10900</name>
</gene>
<organism evidence="2 3">
    <name type="scientific">Candidatus Blautia merdigallinarum</name>
    <dbReference type="NCBI Taxonomy" id="2838495"/>
    <lineage>
        <taxon>Bacteria</taxon>
        <taxon>Bacillati</taxon>
        <taxon>Bacillota</taxon>
        <taxon>Clostridia</taxon>
        <taxon>Lachnospirales</taxon>
        <taxon>Lachnospiraceae</taxon>
        <taxon>Blautia</taxon>
    </lineage>
</organism>
<name>A0A9D2SL69_9FIRM</name>
<evidence type="ECO:0000259" key="1">
    <source>
        <dbReference type="Pfam" id="PF06283"/>
    </source>
</evidence>
<dbReference type="PIRSF" id="PIRSF030013">
    <property type="entry name" value="ThuA"/>
    <property type="match status" value="1"/>
</dbReference>
<reference evidence="2" key="2">
    <citation type="submission" date="2021-04" db="EMBL/GenBank/DDBJ databases">
        <authorList>
            <person name="Gilroy R."/>
        </authorList>
    </citation>
    <scope>NUCLEOTIDE SEQUENCE</scope>
    <source>
        <strain evidence="2">ChiSxjej6B18-287</strain>
    </source>
</reference>
<dbReference type="InterPro" id="IPR029062">
    <property type="entry name" value="Class_I_gatase-like"/>
</dbReference>